<evidence type="ECO:0000313" key="4">
    <source>
        <dbReference type="Proteomes" id="UP001221189"/>
    </source>
</evidence>
<dbReference type="NCBIfam" id="TIGR04393">
    <property type="entry name" value="rpt_T5SS_PEPC"/>
    <property type="match status" value="8"/>
</dbReference>
<dbReference type="Gene3D" id="2.160.20.20">
    <property type="match status" value="2"/>
</dbReference>
<feature type="signal peptide" evidence="2">
    <location>
        <begin position="1"/>
        <end position="24"/>
    </location>
</feature>
<dbReference type="InterPro" id="IPR030895">
    <property type="entry name" value="T5SS_PEPC_rpt"/>
</dbReference>
<dbReference type="NCBIfam" id="TIGR02595">
    <property type="entry name" value="PEP_CTERM"/>
    <property type="match status" value="1"/>
</dbReference>
<feature type="chain" id="PRO_5047176884" evidence="2">
    <location>
        <begin position="25"/>
        <end position="1187"/>
    </location>
</feature>
<dbReference type="NCBIfam" id="TIGR02601">
    <property type="entry name" value="autotrns_rpt"/>
    <property type="match status" value="3"/>
</dbReference>
<protein>
    <submittedName>
        <fullName evidence="3">Autotransporter-associated beta strand repeat-containing protein</fullName>
    </submittedName>
</protein>
<dbReference type="RefSeq" id="WP_273600705.1">
    <property type="nucleotide sequence ID" value="NZ_JAQQXT010000007.1"/>
</dbReference>
<dbReference type="SUPFAM" id="SSF51126">
    <property type="entry name" value="Pectin lyase-like"/>
    <property type="match status" value="2"/>
</dbReference>
<dbReference type="Proteomes" id="UP001221189">
    <property type="component" value="Unassembled WGS sequence"/>
</dbReference>
<dbReference type="InterPro" id="IPR013425">
    <property type="entry name" value="Autotrns_rpt"/>
</dbReference>
<dbReference type="InterPro" id="IPR013424">
    <property type="entry name" value="Ice-binding_C"/>
</dbReference>
<keyword evidence="4" id="KW-1185">Reference proteome</keyword>
<proteinExistence type="predicted"/>
<accession>A0ABT5KGK2</accession>
<evidence type="ECO:0000256" key="2">
    <source>
        <dbReference type="SAM" id="SignalP"/>
    </source>
</evidence>
<dbReference type="InterPro" id="IPR012332">
    <property type="entry name" value="Autotransporter_pectin_lyase_C"/>
</dbReference>
<dbReference type="Pfam" id="PF12951">
    <property type="entry name" value="PATR"/>
    <property type="match status" value="7"/>
</dbReference>
<sequence>MNKLRPQRTAIAVGLMLAFSQAQALITPVCGTVDGNNYSGVDTLFLNGSNGASCWVALTGGSNYSGGTKITGGSTLQIGNGGTSGSITGNIDNNGTLAFNRADNTSFAGGVSGFGNLSKLGSNTLTLTGGIYLSGIATVSGGTLEVVGDFRPDVVVADSARLVFNKLVDDNYSGSISGAGSFIKQDDKELHFYGNILNTGGTTIAGGTLVFQGGVISGDVTNMGKLVLSQSNDFLFGGSISGSGSVEKQSSNTLILSGANSYSGGTKISSGTLLIGAGGSFNGNVLLGYFGTLAFGREDDISFAGAISGDGRLEQRGGGMLTLTGDNSFSGGTTVTRGTLRIGDGGTSGALGGGVVNNGRLIFDRADDASFAGQISGYGELIKQGAGKLTLTGEHSYSGGTRVEAGTLQIGDGSSISSVTGNIWNAGTLVFNQAAYAEFGGNISGGGGLMKLGAGILSLTGSHTVGTTTVDEGELRIWNGGSMDSGFVYLGGANGAALVFGSGSQWRSWGDMVVGSYGSASLGIIDGGAVSNGWGLVGQDKDSVAHVTVAGAGSSWTNNGKLHVGVGGKGQLLIAAGGLVSSKGAALGLEQGSSGSVTVVGAGSRWDNSGELLLGVSGAGELSIQEGGLVTSQSATLGVKSGSTGNARLIAGNWSNSGDMIVGQAGQGYVELQGGQLSNAGDLIVGQSGQGQVLLSNGALTSSRGGIVGAEQGSTGRVDVYTSQWNNSGDLVVGGAGTGTLVIQTGGLVNGQRGTIGNGSSGSGSVLVNGAGSQWNNKADLFVGLWGAGTLSVKDGGWVGAQNGYLGLGAGITGAAAVSGAGSQWKSTGELHIGHYGTGTLLIENGGAVSNQAGYIGRWSGSQGAATVSGAGSQWNNAGELYIGHQGAGSLTIKGGGVVNNQTGHIGEGSGSSGAVSVSGWGSKWNNAGNLYVGQDGAGTLSIQNSAQVTADALFIGGQGTVNLEGGQLQASQGFIKVDGKLNWTGGTLSGSFVQVAPGGSLVSSGDNSLQAFLFNEGSVESKSGTLNFQGDVLGAGSFAGNVAFQAAYTPGYGAATVTFNGGNVHFGGGSMLTLELNGMQAGSDYGQLLNIGHLQFDGMLNLVFNFAPEAGSFSLLGFNSFGGSLAADRITVSGFDRNRLDFSQLGSSGSLTVTAVPEPSSWALMLGGAAALVGWTRRRRVVAVAA</sequence>
<name>A0ABT5KGK2_9BURK</name>
<evidence type="ECO:0000313" key="3">
    <source>
        <dbReference type="EMBL" id="MDC8772517.1"/>
    </source>
</evidence>
<comment type="caution">
    <text evidence="3">The sequence shown here is derived from an EMBL/GenBank/DDBJ whole genome shotgun (WGS) entry which is preliminary data.</text>
</comment>
<reference evidence="3 4" key="1">
    <citation type="submission" date="2022-10" db="EMBL/GenBank/DDBJ databases">
        <title>Paucibacter sp. hw1 Genome sequencing.</title>
        <authorList>
            <person name="Park S."/>
        </authorList>
    </citation>
    <scope>NUCLEOTIDE SEQUENCE [LARGE SCALE GENOMIC DNA]</scope>
    <source>
        <strain evidence="4">hw1</strain>
    </source>
</reference>
<evidence type="ECO:0000256" key="1">
    <source>
        <dbReference type="ARBA" id="ARBA00022729"/>
    </source>
</evidence>
<gene>
    <name evidence="3" type="ORF">PRZ03_13120</name>
</gene>
<keyword evidence="1 2" id="KW-0732">Signal</keyword>
<organism evidence="3 4">
    <name type="scientific">Roseateles albus</name>
    <dbReference type="NCBI Taxonomy" id="2987525"/>
    <lineage>
        <taxon>Bacteria</taxon>
        <taxon>Pseudomonadati</taxon>
        <taxon>Pseudomonadota</taxon>
        <taxon>Betaproteobacteria</taxon>
        <taxon>Burkholderiales</taxon>
        <taxon>Sphaerotilaceae</taxon>
        <taxon>Roseateles</taxon>
    </lineage>
</organism>
<dbReference type="EMBL" id="JAQQXT010000007">
    <property type="protein sequence ID" value="MDC8772517.1"/>
    <property type="molecule type" value="Genomic_DNA"/>
</dbReference>
<dbReference type="InterPro" id="IPR011050">
    <property type="entry name" value="Pectin_lyase_fold/virulence"/>
</dbReference>